<gene>
    <name evidence="8" type="ORF">DMH04_14350</name>
</gene>
<dbReference type="PROSITE" id="PS50850">
    <property type="entry name" value="MFS"/>
    <property type="match status" value="1"/>
</dbReference>
<feature type="transmembrane region" description="Helical" evidence="6">
    <location>
        <begin position="289"/>
        <end position="308"/>
    </location>
</feature>
<feature type="transmembrane region" description="Helical" evidence="6">
    <location>
        <begin position="378"/>
        <end position="403"/>
    </location>
</feature>
<dbReference type="SUPFAM" id="SSF103473">
    <property type="entry name" value="MFS general substrate transporter"/>
    <property type="match status" value="1"/>
</dbReference>
<organism evidence="8 9">
    <name type="scientific">Kibdelosporangium aridum</name>
    <dbReference type="NCBI Taxonomy" id="2030"/>
    <lineage>
        <taxon>Bacteria</taxon>
        <taxon>Bacillati</taxon>
        <taxon>Actinomycetota</taxon>
        <taxon>Actinomycetes</taxon>
        <taxon>Pseudonocardiales</taxon>
        <taxon>Pseudonocardiaceae</taxon>
        <taxon>Kibdelosporangium</taxon>
    </lineage>
</organism>
<evidence type="ECO:0000256" key="1">
    <source>
        <dbReference type="ARBA" id="ARBA00004651"/>
    </source>
</evidence>
<dbReference type="InterPro" id="IPR050360">
    <property type="entry name" value="MFS_Sugar_Transporters"/>
</dbReference>
<reference evidence="8 9" key="1">
    <citation type="submission" date="2018-05" db="EMBL/GenBank/DDBJ databases">
        <title>Evolution of GPA BGCs.</title>
        <authorList>
            <person name="Waglechner N."/>
            <person name="Wright G.D."/>
        </authorList>
    </citation>
    <scope>NUCLEOTIDE SEQUENCE [LARGE SCALE GENOMIC DNA]</scope>
    <source>
        <strain evidence="8 9">A82846</strain>
    </source>
</reference>
<dbReference type="InterPro" id="IPR036259">
    <property type="entry name" value="MFS_trans_sf"/>
</dbReference>
<comment type="similarity">
    <text evidence="2">Belongs to the major facilitator superfamily. Sugar transporter (TC 2.A.1.1) family.</text>
</comment>
<evidence type="ECO:0000259" key="7">
    <source>
        <dbReference type="PROSITE" id="PS50850"/>
    </source>
</evidence>
<dbReference type="RefSeq" id="WP_037256170.1">
    <property type="nucleotide sequence ID" value="NZ_QHKI01000009.1"/>
</dbReference>
<dbReference type="PANTHER" id="PTHR48022">
    <property type="entry name" value="PLASTIDIC GLUCOSE TRANSPORTER 4"/>
    <property type="match status" value="1"/>
</dbReference>
<dbReference type="Gene3D" id="1.20.1250.20">
    <property type="entry name" value="MFS general substrate transporter like domains"/>
    <property type="match status" value="1"/>
</dbReference>
<feature type="transmembrane region" description="Helical" evidence="6">
    <location>
        <begin position="143"/>
        <end position="165"/>
    </location>
</feature>
<dbReference type="AlphaFoldDB" id="A0A428ZED9"/>
<protein>
    <submittedName>
        <fullName evidence="8">MFS transporter</fullName>
    </submittedName>
</protein>
<feature type="transmembrane region" description="Helical" evidence="6">
    <location>
        <begin position="108"/>
        <end position="131"/>
    </location>
</feature>
<evidence type="ECO:0000256" key="2">
    <source>
        <dbReference type="ARBA" id="ARBA00010992"/>
    </source>
</evidence>
<dbReference type="OrthoDB" id="9109650at2"/>
<sequence>MGFTVVDDAPVSGFHRKLAVACSGGPLLDGYLLGIVGIALTGISAEMRLSTTAEAAVGVAALVGMFFGGLIFGPITDRIGRKTMYTLDLLVLIIASALSVFVDSTWQLIVLRFVIGVAIAADYPIATALLVEWLPRRHRARMFTSVIIIWYIGTALAYLVGYLITDAMGDAGWRWMLGSSAVLAVAVFLLRLGTPESPRWLVSAGRVDEACQVVHQALRVTVTPAELRESTEAPTAARGSIAALFRGVYLRRTAFVVIFFSCAIIPLFALLTFGPQLLAALGLGAGNEANLGTAIINFVFALGCLPAMRLLETLGRRKTIIWSFALMVLPLLALGAWTHAPGPFVVAFFCLYALFSGAPGILEWGYPNELFPTHIRAAAVGVAIALTRFGAAVGTFLVPLSLASLGTSATMYIGAGITFVGFLACVAWAEETRNLSLEDTGASRPAPADALSLAVKPAESS</sequence>
<dbReference type="InterPro" id="IPR005828">
    <property type="entry name" value="MFS_sugar_transport-like"/>
</dbReference>
<keyword evidence="4 6" id="KW-1133">Transmembrane helix</keyword>
<feature type="transmembrane region" description="Helical" evidence="6">
    <location>
        <begin position="55"/>
        <end position="73"/>
    </location>
</feature>
<dbReference type="Pfam" id="PF00083">
    <property type="entry name" value="Sugar_tr"/>
    <property type="match status" value="1"/>
</dbReference>
<keyword evidence="3 6" id="KW-0812">Transmembrane</keyword>
<dbReference type="PANTHER" id="PTHR48022:SF2">
    <property type="entry name" value="PLASTIDIC GLUCOSE TRANSPORTER 4"/>
    <property type="match status" value="1"/>
</dbReference>
<dbReference type="GO" id="GO:0005886">
    <property type="term" value="C:plasma membrane"/>
    <property type="evidence" value="ECO:0007669"/>
    <property type="project" value="UniProtKB-SubCell"/>
</dbReference>
<keyword evidence="5 6" id="KW-0472">Membrane</keyword>
<comment type="caution">
    <text evidence="8">The sequence shown here is derived from an EMBL/GenBank/DDBJ whole genome shotgun (WGS) entry which is preliminary data.</text>
</comment>
<feature type="transmembrane region" description="Helical" evidence="6">
    <location>
        <begin position="85"/>
        <end position="102"/>
    </location>
</feature>
<feature type="transmembrane region" description="Helical" evidence="6">
    <location>
        <begin position="344"/>
        <end position="366"/>
    </location>
</feature>
<feature type="transmembrane region" description="Helical" evidence="6">
    <location>
        <begin position="18"/>
        <end position="43"/>
    </location>
</feature>
<feature type="transmembrane region" description="Helical" evidence="6">
    <location>
        <begin position="320"/>
        <end position="338"/>
    </location>
</feature>
<evidence type="ECO:0000313" key="9">
    <source>
        <dbReference type="Proteomes" id="UP000287547"/>
    </source>
</evidence>
<dbReference type="CDD" id="cd17316">
    <property type="entry name" value="MFS_SV2_like"/>
    <property type="match status" value="1"/>
</dbReference>
<evidence type="ECO:0000256" key="6">
    <source>
        <dbReference type="SAM" id="Phobius"/>
    </source>
</evidence>
<evidence type="ECO:0000256" key="5">
    <source>
        <dbReference type="ARBA" id="ARBA00023136"/>
    </source>
</evidence>
<evidence type="ECO:0000256" key="3">
    <source>
        <dbReference type="ARBA" id="ARBA00022692"/>
    </source>
</evidence>
<proteinExistence type="inferred from homology"/>
<dbReference type="GO" id="GO:0005351">
    <property type="term" value="F:carbohydrate:proton symporter activity"/>
    <property type="evidence" value="ECO:0007669"/>
    <property type="project" value="TreeGrafter"/>
</dbReference>
<comment type="subcellular location">
    <subcellularLocation>
        <location evidence="1">Cell membrane</location>
        <topology evidence="1">Multi-pass membrane protein</topology>
    </subcellularLocation>
</comment>
<dbReference type="InterPro" id="IPR020846">
    <property type="entry name" value="MFS_dom"/>
</dbReference>
<dbReference type="Proteomes" id="UP000287547">
    <property type="component" value="Unassembled WGS sequence"/>
</dbReference>
<dbReference type="EMBL" id="QHKI01000009">
    <property type="protein sequence ID" value="RSM86340.1"/>
    <property type="molecule type" value="Genomic_DNA"/>
</dbReference>
<feature type="transmembrane region" description="Helical" evidence="6">
    <location>
        <begin position="171"/>
        <end position="190"/>
    </location>
</feature>
<accession>A0A428ZED9</accession>
<feature type="domain" description="Major facilitator superfamily (MFS) profile" evidence="7">
    <location>
        <begin position="18"/>
        <end position="433"/>
    </location>
</feature>
<evidence type="ECO:0000256" key="4">
    <source>
        <dbReference type="ARBA" id="ARBA00022989"/>
    </source>
</evidence>
<name>A0A428ZED9_KIBAR</name>
<evidence type="ECO:0000313" key="8">
    <source>
        <dbReference type="EMBL" id="RSM86340.1"/>
    </source>
</evidence>
<feature type="transmembrane region" description="Helical" evidence="6">
    <location>
        <begin position="254"/>
        <end position="277"/>
    </location>
</feature>
<feature type="transmembrane region" description="Helical" evidence="6">
    <location>
        <begin position="409"/>
        <end position="429"/>
    </location>
</feature>